<dbReference type="AlphaFoldDB" id="A0A650CNA7"/>
<accession>A0A650CNA7</accession>
<dbReference type="GeneID" id="42798314"/>
<dbReference type="RefSeq" id="WP_156005978.1">
    <property type="nucleotide sequence ID" value="NZ_CP045483.1"/>
</dbReference>
<dbReference type="Proteomes" id="UP000423396">
    <property type="component" value="Chromosome"/>
</dbReference>
<sequence length="95" mass="11156">MNVFSVKKDANKIIILNTTPKKVLLRLILVTYEVSTLTYDQERVPKMLHDEIFINKELKENEKVEINATIDNVKKVSIVYKDLENEVTLREDHEL</sequence>
<reference evidence="1 2" key="1">
    <citation type="submission" date="2019-10" db="EMBL/GenBank/DDBJ databases">
        <title>Genome Sequences from Six Type Strain Members of the Archaeal Family Sulfolobaceae: Acidianus ambivalens, Acidianus infernus, Metallosphaera prunae, Stygiolobus azoricus, Sulfolobus metallicus, and Sulfurisphaera ohwakuensis.</title>
        <authorList>
            <person name="Counts J.A."/>
            <person name="Kelly R.M."/>
        </authorList>
    </citation>
    <scope>NUCLEOTIDE SEQUENCE [LARGE SCALE GENOMIC DNA]</scope>
    <source>
        <strain evidence="1 2">FC6</strain>
    </source>
</reference>
<proteinExistence type="predicted"/>
<name>A0A650CNA7_9CREN</name>
<evidence type="ECO:0000313" key="2">
    <source>
        <dbReference type="Proteomes" id="UP000423396"/>
    </source>
</evidence>
<protein>
    <submittedName>
        <fullName evidence="1">Uncharacterized protein</fullName>
    </submittedName>
</protein>
<evidence type="ECO:0000313" key="1">
    <source>
        <dbReference type="EMBL" id="QGR19319.1"/>
    </source>
</evidence>
<dbReference type="KEGG" id="sazo:D1868_04535"/>
<keyword evidence="2" id="KW-1185">Reference proteome</keyword>
<dbReference type="EMBL" id="CP045483">
    <property type="protein sequence ID" value="QGR19319.1"/>
    <property type="molecule type" value="Genomic_DNA"/>
</dbReference>
<gene>
    <name evidence="1" type="ORF">D1868_04535</name>
</gene>
<organism evidence="1 2">
    <name type="scientific">Stygiolobus azoricus</name>
    <dbReference type="NCBI Taxonomy" id="41675"/>
    <lineage>
        <taxon>Archaea</taxon>
        <taxon>Thermoproteota</taxon>
        <taxon>Thermoprotei</taxon>
        <taxon>Sulfolobales</taxon>
        <taxon>Sulfolobaceae</taxon>
        <taxon>Stygiolobus</taxon>
    </lineage>
</organism>